<protein>
    <recommendedName>
        <fullName evidence="4">5,10-methylene-tetrahydrofolate dehydrogenase</fullName>
    </recommendedName>
</protein>
<dbReference type="Proteomes" id="UP000199163">
    <property type="component" value="Unassembled WGS sequence"/>
</dbReference>
<proteinExistence type="predicted"/>
<evidence type="ECO:0000256" key="1">
    <source>
        <dbReference type="SAM" id="Phobius"/>
    </source>
</evidence>
<gene>
    <name evidence="2" type="ORF">SAMN05192534_103139</name>
</gene>
<dbReference type="EMBL" id="FNDK01000003">
    <property type="protein sequence ID" value="SDH27859.1"/>
    <property type="molecule type" value="Genomic_DNA"/>
</dbReference>
<feature type="transmembrane region" description="Helical" evidence="1">
    <location>
        <begin position="349"/>
        <end position="370"/>
    </location>
</feature>
<organism evidence="2 3">
    <name type="scientific">Alteribacillus persepolensis</name>
    <dbReference type="NCBI Taxonomy" id="568899"/>
    <lineage>
        <taxon>Bacteria</taxon>
        <taxon>Bacillati</taxon>
        <taxon>Bacillota</taxon>
        <taxon>Bacilli</taxon>
        <taxon>Bacillales</taxon>
        <taxon>Bacillaceae</taxon>
        <taxon>Alteribacillus</taxon>
    </lineage>
</organism>
<reference evidence="3" key="1">
    <citation type="submission" date="2016-10" db="EMBL/GenBank/DDBJ databases">
        <authorList>
            <person name="Varghese N."/>
            <person name="Submissions S."/>
        </authorList>
    </citation>
    <scope>NUCLEOTIDE SEQUENCE [LARGE SCALE GENOMIC DNA]</scope>
    <source>
        <strain evidence="3">DSM 21632</strain>
    </source>
</reference>
<dbReference type="OrthoDB" id="8477132at2"/>
<name>A0A1G8B3Q4_9BACI</name>
<evidence type="ECO:0000313" key="2">
    <source>
        <dbReference type="EMBL" id="SDH27859.1"/>
    </source>
</evidence>
<feature type="transmembrane region" description="Helical" evidence="1">
    <location>
        <begin position="233"/>
        <end position="251"/>
    </location>
</feature>
<keyword evidence="1" id="KW-1133">Transmembrane helix</keyword>
<dbReference type="RefSeq" id="WP_091271762.1">
    <property type="nucleotide sequence ID" value="NZ_FNDK01000003.1"/>
</dbReference>
<keyword evidence="1" id="KW-0472">Membrane</keyword>
<accession>A0A1G8B3Q4</accession>
<feature type="transmembrane region" description="Helical" evidence="1">
    <location>
        <begin position="263"/>
        <end position="284"/>
    </location>
</feature>
<sequence>MSEKKEERNENVVTLGLVPAPDLAAAVAEEIKMELPGLLSYYVNSGVEWKIEIKVDSLTGATSEPGEILDETKIWKNSYTWDYGVSITDLPLFENRDLVVAEASAKHRVAFLSLPSLGAVPIKSRIEESILQLVNEMYYGSSSSARDQQQKRLQAKRIQTKQKSVVKRGARQLMKERVSEWLSPIYRKTQLENNRQTEVIFIVRSRLTGGLRLLSGMVRANRPWLIFPEFKRVVAIAFATGSYGLVFPTMWRLSGEYDLHRFILLMVTSIMAMVIWIVLAHGLWEKKSTADSPYLAKLYNATTVITLIISVLFYYLLLFSLFLLAVFIFVPASLLADELGAEAFHVANYFALAWVASSVATIVGALGAVLEREEIVRNATYGYRQRRRYEEMKKRKQEQKEEENWS</sequence>
<keyword evidence="1" id="KW-0812">Transmembrane</keyword>
<evidence type="ECO:0008006" key="4">
    <source>
        <dbReference type="Google" id="ProtNLM"/>
    </source>
</evidence>
<feature type="transmembrane region" description="Helical" evidence="1">
    <location>
        <begin position="304"/>
        <end position="329"/>
    </location>
</feature>
<dbReference type="STRING" id="568899.SAMN05192534_103139"/>
<dbReference type="AlphaFoldDB" id="A0A1G8B3Q4"/>
<keyword evidence="3" id="KW-1185">Reference proteome</keyword>
<evidence type="ECO:0000313" key="3">
    <source>
        <dbReference type="Proteomes" id="UP000199163"/>
    </source>
</evidence>